<feature type="domain" description="DUF4283" evidence="2">
    <location>
        <begin position="56"/>
        <end position="138"/>
    </location>
</feature>
<organism evidence="3 4">
    <name type="scientific">Salix udensis</name>
    <dbReference type="NCBI Taxonomy" id="889485"/>
    <lineage>
        <taxon>Eukaryota</taxon>
        <taxon>Viridiplantae</taxon>
        <taxon>Streptophyta</taxon>
        <taxon>Embryophyta</taxon>
        <taxon>Tracheophyta</taxon>
        <taxon>Spermatophyta</taxon>
        <taxon>Magnoliopsida</taxon>
        <taxon>eudicotyledons</taxon>
        <taxon>Gunneridae</taxon>
        <taxon>Pentapetalae</taxon>
        <taxon>rosids</taxon>
        <taxon>fabids</taxon>
        <taxon>Malpighiales</taxon>
        <taxon>Salicaceae</taxon>
        <taxon>Saliceae</taxon>
        <taxon>Salix</taxon>
    </lineage>
</organism>
<evidence type="ECO:0000313" key="3">
    <source>
        <dbReference type="EMBL" id="KAJ6397271.1"/>
    </source>
</evidence>
<comment type="caution">
    <text evidence="3">The sequence shown here is derived from an EMBL/GenBank/DDBJ whole genome shotgun (WGS) entry which is preliminary data.</text>
</comment>
<dbReference type="SUPFAM" id="SSF56219">
    <property type="entry name" value="DNase I-like"/>
    <property type="match status" value="1"/>
</dbReference>
<name>A0AAD6NP65_9ROSI</name>
<feature type="region of interest" description="Disordered" evidence="1">
    <location>
        <begin position="1"/>
        <end position="20"/>
    </location>
</feature>
<gene>
    <name evidence="3" type="ORF">OIU84_020273</name>
</gene>
<accession>A0AAD6NP65</accession>
<dbReference type="Proteomes" id="UP001162972">
    <property type="component" value="Unassembled WGS sequence"/>
</dbReference>
<dbReference type="InterPro" id="IPR040256">
    <property type="entry name" value="At4g02000-like"/>
</dbReference>
<feature type="compositionally biased region" description="Basic and acidic residues" evidence="1">
    <location>
        <begin position="384"/>
        <end position="401"/>
    </location>
</feature>
<reference evidence="3" key="1">
    <citation type="submission" date="2022-10" db="EMBL/GenBank/DDBJ databases">
        <authorList>
            <person name="Hyden B.L."/>
            <person name="Feng K."/>
            <person name="Yates T."/>
            <person name="Jawdy S."/>
            <person name="Smart L.B."/>
            <person name="Muchero W."/>
        </authorList>
    </citation>
    <scope>NUCLEOTIDE SEQUENCE</scope>
    <source>
        <tissue evidence="3">Shoot tip</tissue>
    </source>
</reference>
<evidence type="ECO:0000256" key="1">
    <source>
        <dbReference type="SAM" id="MobiDB-lite"/>
    </source>
</evidence>
<reference evidence="3" key="2">
    <citation type="journal article" date="2023" name="Int. J. Mol. Sci.">
        <title>De Novo Assembly and Annotation of 11 Diverse Shrub Willow (Salix) Genomes Reveals Novel Gene Organization in Sex-Linked Regions.</title>
        <authorList>
            <person name="Hyden B."/>
            <person name="Feng K."/>
            <person name="Yates T.B."/>
            <person name="Jawdy S."/>
            <person name="Cereghino C."/>
            <person name="Smart L.B."/>
            <person name="Muchero W."/>
        </authorList>
    </citation>
    <scope>NUCLEOTIDE SEQUENCE</scope>
    <source>
        <tissue evidence="3">Shoot tip</tissue>
    </source>
</reference>
<feature type="compositionally biased region" description="Polar residues" evidence="1">
    <location>
        <begin position="369"/>
        <end position="380"/>
    </location>
</feature>
<protein>
    <recommendedName>
        <fullName evidence="2">DUF4283 domain-containing protein</fullName>
    </recommendedName>
</protein>
<feature type="compositionally biased region" description="Polar residues" evidence="1">
    <location>
        <begin position="1"/>
        <end position="17"/>
    </location>
</feature>
<dbReference type="InterPro" id="IPR025558">
    <property type="entry name" value="DUF4283"/>
</dbReference>
<dbReference type="PANTHER" id="PTHR31286">
    <property type="entry name" value="GLYCINE-RICH CELL WALL STRUCTURAL PROTEIN 1.8-LIKE"/>
    <property type="match status" value="1"/>
</dbReference>
<feature type="compositionally biased region" description="Basic residues" evidence="1">
    <location>
        <begin position="464"/>
        <end position="475"/>
    </location>
</feature>
<keyword evidence="4" id="KW-1185">Reference proteome</keyword>
<evidence type="ECO:0000313" key="4">
    <source>
        <dbReference type="Proteomes" id="UP001162972"/>
    </source>
</evidence>
<proteinExistence type="predicted"/>
<feature type="region of interest" description="Disordered" evidence="1">
    <location>
        <begin position="434"/>
        <end position="479"/>
    </location>
</feature>
<feature type="region of interest" description="Disordered" evidence="1">
    <location>
        <begin position="369"/>
        <end position="401"/>
    </location>
</feature>
<dbReference type="AlphaFoldDB" id="A0AAD6NP65"/>
<sequence length="791" mass="89005">MNNNKPTHHQQAPNNSWAEKVRVSNASTRCTLERLARQPPGSILKIPHDMQMAEVETWTRSIIGFFVGYKMPFHAVQAIANMIWKANGLEKTMVMSNGFMIFRFSSETKIDEVLAKGPWMFGGKAIILQRWHPGFQFDKNKIKTIPVWARLQGLPFPLWNKQGLSLAASMVGRPVACDDATIQCSRLEFARVCIEIEASLPLVHNFQVESTLSETPITVDVAYEWKPARCESCKVFGHSCKTQNSRDVNKGKEKLGVEEDTIVVDQDMALVPHTGILGKSMGNLAPSKGTQEDINKKKGVQIFIPSQANIDGTPTANEGQTALAQEIATTLLPNIFSADHTLYPEQTTKLAEGLPKTKAHTAVMQNLSITQTSNNDTATNTHKKNPDTTKKDNLKGKRVEANDSIEEGTNMEGNNITLRETPMYHCVESKMDTLSTSTSDMAERSNNGEHSARKVSLVTLSPSARKRERKKKRKEAHSLRQISSNNLDAVLPKVLPANWQAISNVHDNPLCRIVVGWNFDKFEVNMVHSSSQWITCDVLSLSSQDKIRLTFIYGSNSYKIRSSLWQYIKDVSIDNVNIPWALLGDFNAILRPSDRCGGSNAWLNHHNDFPNCIMQSSLQHLPYSGIHLSWHNGQSGDSTVMKKLDWVFGNLALSIKWPQSRVSFLPRQASDHSAMILNLEANQSRMKPSFKLLNQWAKHEDFLDIVRCVWNQRIVGNPLFQFTTKLSMLKIQFGRKHQHSTSHIAYRVFKAKGAWEEAQRLLDKRLGILLENCKMLMGELILTGTPSGIWQ</sequence>
<dbReference type="InterPro" id="IPR036691">
    <property type="entry name" value="Endo/exonu/phosph_ase_sf"/>
</dbReference>
<dbReference type="EMBL" id="JAPFFJ010000034">
    <property type="protein sequence ID" value="KAJ6397271.1"/>
    <property type="molecule type" value="Genomic_DNA"/>
</dbReference>
<evidence type="ECO:0000259" key="2">
    <source>
        <dbReference type="Pfam" id="PF14111"/>
    </source>
</evidence>
<dbReference type="Pfam" id="PF14111">
    <property type="entry name" value="DUF4283"/>
    <property type="match status" value="1"/>
</dbReference>
<feature type="compositionally biased region" description="Basic and acidic residues" evidence="1">
    <location>
        <begin position="441"/>
        <end position="452"/>
    </location>
</feature>
<dbReference type="Gene3D" id="3.60.10.10">
    <property type="entry name" value="Endonuclease/exonuclease/phosphatase"/>
    <property type="match status" value="1"/>
</dbReference>
<dbReference type="PANTHER" id="PTHR31286:SF99">
    <property type="entry name" value="DUF4283 DOMAIN-CONTAINING PROTEIN"/>
    <property type="match status" value="1"/>
</dbReference>